<dbReference type="GO" id="GO:0051011">
    <property type="term" value="F:microtubule minus-end binding"/>
    <property type="evidence" value="ECO:0007669"/>
    <property type="project" value="TreeGrafter"/>
</dbReference>
<dbReference type="GO" id="GO:0051225">
    <property type="term" value="P:spindle assembly"/>
    <property type="evidence" value="ECO:0007669"/>
    <property type="project" value="TreeGrafter"/>
</dbReference>
<comment type="subcellular location">
    <subcellularLocation>
        <location evidence="5">Cytoplasm</location>
        <location evidence="5">Cytoskeleton</location>
        <location evidence="5">Microtubule organizing center</location>
    </subcellularLocation>
</comment>
<feature type="domain" description="Gamma tubulin complex component C-terminal" evidence="6">
    <location>
        <begin position="594"/>
        <end position="965"/>
    </location>
</feature>
<dbReference type="OrthoDB" id="775571at2759"/>
<evidence type="ECO:0000259" key="7">
    <source>
        <dbReference type="Pfam" id="PF17681"/>
    </source>
</evidence>
<dbReference type="HOGENOM" id="CLU_006331_0_0_1"/>
<dbReference type="GO" id="GO:0005874">
    <property type="term" value="C:microtubule"/>
    <property type="evidence" value="ECO:0007669"/>
    <property type="project" value="UniProtKB-KW"/>
</dbReference>
<keyword evidence="2 5" id="KW-0963">Cytoplasm</keyword>
<dbReference type="InterPro" id="IPR007259">
    <property type="entry name" value="GCP"/>
</dbReference>
<comment type="caution">
    <text evidence="8">The sequence shown here is derived from an EMBL/GenBank/DDBJ whole genome shotgun (WGS) entry which is preliminary data.</text>
</comment>
<evidence type="ECO:0000256" key="5">
    <source>
        <dbReference type="RuleBase" id="RU363050"/>
    </source>
</evidence>
<dbReference type="AlphaFoldDB" id="V5G6Q2"/>
<name>V5G6Q2_BYSSN</name>
<proteinExistence type="inferred from homology"/>
<dbReference type="InterPro" id="IPR042241">
    <property type="entry name" value="GCP_C_sf"/>
</dbReference>
<dbReference type="GO" id="GO:0031122">
    <property type="term" value="P:cytoplasmic microtubule organization"/>
    <property type="evidence" value="ECO:0007669"/>
    <property type="project" value="TreeGrafter"/>
</dbReference>
<accession>V5G6Q2</accession>
<dbReference type="Proteomes" id="UP000018001">
    <property type="component" value="Unassembled WGS sequence"/>
</dbReference>
<feature type="domain" description="Gamma tubulin complex component protein N-terminal" evidence="7">
    <location>
        <begin position="179"/>
        <end position="590"/>
    </location>
</feature>
<dbReference type="eggNOG" id="ENOG502S0VZ">
    <property type="taxonomic scope" value="Eukaryota"/>
</dbReference>
<dbReference type="GO" id="GO:0000930">
    <property type="term" value="C:gamma-tubulin complex"/>
    <property type="evidence" value="ECO:0007669"/>
    <property type="project" value="TreeGrafter"/>
</dbReference>
<organism evidence="8 9">
    <name type="scientific">Byssochlamys spectabilis (strain No. 5 / NBRC 109023)</name>
    <name type="common">Paecilomyces variotii</name>
    <dbReference type="NCBI Taxonomy" id="1356009"/>
    <lineage>
        <taxon>Eukaryota</taxon>
        <taxon>Fungi</taxon>
        <taxon>Dikarya</taxon>
        <taxon>Ascomycota</taxon>
        <taxon>Pezizomycotina</taxon>
        <taxon>Eurotiomycetes</taxon>
        <taxon>Eurotiomycetidae</taxon>
        <taxon>Eurotiales</taxon>
        <taxon>Thermoascaceae</taxon>
        <taxon>Paecilomyces</taxon>
    </lineage>
</organism>
<sequence>MNLPEDDADPFTGRGLWRSSAFTFQPLQPLEHPRWDDDLPDLARDVFQNPLGLIDKNPTTVFQLDVFGTNPYALESIVQRDSSSEEPSTLSIQKVEEKEPQVLEQFENIWSLDGLTVEDTAQSQLKSWDGFAQPAFQEPVSAYLSESGAHGFDAALSHQASLTGLEDSGRLVQPAIFFQSLFRLGLGWNSIFFRYNEQKRIFDKELRDVRISGVSLPAVDGVIRDISQCGTGLQRIRAFVRTNPAVSDQPTALSTLAAAVAILVYSLEKQLSERYYQQGSLLQIQTLFQRCGDLVGTLVNILDGVEKVKSEGEVVSTVLAKCDHFSQRFVWMADLLSELTFRVTQPWLGLVETWLGLRGEERGLPELTSNGFIEAEYFEDPTGRKTEPKIVDYIYHPEMMPSFIPEQQARLIFESGRSLRILKQSHPRHPIGRDDILRTTSPPALHCAISFQDIERIQDKASDYEHRLRSEILRYIRGDSSEAKCLLPANGGDIRDVEMADDPIKSTFEIIDVDDARHVTGLLADSSSLESDKLYRILTGSDGLDIEQAMTSDSPFGPPLTSAFHLSLAPIISAQARLIDFSCLHLLFKEHKMRSHLHLQWRFQLLGDGVFGSRLSNSLFDPEMKSGERRSGVMRSGVHTGLRLGSRDTWPPASSELRLVLMGLLTECYAASESSSITTTKSGTMPRGTENELPGGLSFSIRDLSGDELLKCKNPNAIEALDFLRLQYKPPPVLEAIITPRSLRKYDQLFKYLLRLVRMISVVRGLVRDSTARTSLSGDTHNLFQKFRVDAQHFILSISDYTFHTGVGKPWHDFETTLSKIERYLDRGDIDGTIGTAHSLPHLRDYHEDTLDRILFSLFRTKRHAQAGQLLDDICGTILAFAPLSRLDGESGVRHQSEKTVFQLHVTFRKQVRSFVSYLRSLDAGKSSSRSYMRSTMFGSSNENRNDASTVFEQLLLKLDMKQYY</sequence>
<dbReference type="GO" id="GO:0043015">
    <property type="term" value="F:gamma-tubulin binding"/>
    <property type="evidence" value="ECO:0007669"/>
    <property type="project" value="InterPro"/>
</dbReference>
<dbReference type="GO" id="GO:0005816">
    <property type="term" value="C:spindle pole body"/>
    <property type="evidence" value="ECO:0007669"/>
    <property type="project" value="UniProtKB-ARBA"/>
</dbReference>
<dbReference type="PANTHER" id="PTHR19302:SF70">
    <property type="entry name" value="GAMMA-TUBULIN COMPLEX COMPONENT 6"/>
    <property type="match status" value="1"/>
</dbReference>
<keyword evidence="9" id="KW-1185">Reference proteome</keyword>
<evidence type="ECO:0000313" key="9">
    <source>
        <dbReference type="Proteomes" id="UP000018001"/>
    </source>
</evidence>
<gene>
    <name evidence="8" type="ORF">PVAR5_5194</name>
</gene>
<dbReference type="GO" id="GO:0000278">
    <property type="term" value="P:mitotic cell cycle"/>
    <property type="evidence" value="ECO:0007669"/>
    <property type="project" value="TreeGrafter"/>
</dbReference>
<dbReference type="InterPro" id="IPR040457">
    <property type="entry name" value="GCP_C"/>
</dbReference>
<evidence type="ECO:0000256" key="4">
    <source>
        <dbReference type="ARBA" id="ARBA00023212"/>
    </source>
</evidence>
<dbReference type="PANTHER" id="PTHR19302">
    <property type="entry name" value="GAMMA TUBULIN COMPLEX PROTEIN"/>
    <property type="match status" value="1"/>
</dbReference>
<protein>
    <recommendedName>
        <fullName evidence="5">Spindle pole body component</fullName>
    </recommendedName>
</protein>
<dbReference type="EMBL" id="BAUL01000168">
    <property type="protein sequence ID" value="GAD96537.1"/>
    <property type="molecule type" value="Genomic_DNA"/>
</dbReference>
<evidence type="ECO:0000256" key="3">
    <source>
        <dbReference type="ARBA" id="ARBA00022701"/>
    </source>
</evidence>
<evidence type="ECO:0000256" key="2">
    <source>
        <dbReference type="ARBA" id="ARBA00022490"/>
    </source>
</evidence>
<evidence type="ECO:0000259" key="6">
    <source>
        <dbReference type="Pfam" id="PF04130"/>
    </source>
</evidence>
<dbReference type="Gene3D" id="1.20.120.1900">
    <property type="entry name" value="Gamma-tubulin complex, C-terminal domain"/>
    <property type="match status" value="1"/>
</dbReference>
<evidence type="ECO:0000256" key="1">
    <source>
        <dbReference type="ARBA" id="ARBA00010337"/>
    </source>
</evidence>
<evidence type="ECO:0000313" key="8">
    <source>
        <dbReference type="EMBL" id="GAD96537.1"/>
    </source>
</evidence>
<dbReference type="Pfam" id="PF17681">
    <property type="entry name" value="GCP_N_terminal"/>
    <property type="match status" value="1"/>
</dbReference>
<dbReference type="Pfam" id="PF04130">
    <property type="entry name" value="GCP_C_terminal"/>
    <property type="match status" value="1"/>
</dbReference>
<dbReference type="GO" id="GO:0007020">
    <property type="term" value="P:microtubule nucleation"/>
    <property type="evidence" value="ECO:0007669"/>
    <property type="project" value="InterPro"/>
</dbReference>
<dbReference type="InParanoid" id="V5G6Q2"/>
<keyword evidence="4 5" id="KW-0206">Cytoskeleton</keyword>
<dbReference type="FunFam" id="1.20.120.1900:FF:000013">
    <property type="entry name" value="Spindle pole body component"/>
    <property type="match status" value="1"/>
</dbReference>
<dbReference type="GO" id="GO:0000922">
    <property type="term" value="C:spindle pole"/>
    <property type="evidence" value="ECO:0007669"/>
    <property type="project" value="InterPro"/>
</dbReference>
<keyword evidence="3 5" id="KW-0493">Microtubule</keyword>
<dbReference type="InterPro" id="IPR041470">
    <property type="entry name" value="GCP_N"/>
</dbReference>
<dbReference type="GO" id="GO:0051321">
    <property type="term" value="P:meiotic cell cycle"/>
    <property type="evidence" value="ECO:0007669"/>
    <property type="project" value="TreeGrafter"/>
</dbReference>
<reference evidence="9" key="1">
    <citation type="journal article" date="2014" name="Genome Announc.">
        <title>Draft genome sequence of the formaldehyde-resistant fungus Byssochlamys spectabilis No. 5 (anamorph Paecilomyces variotii No. 5) (NBRC109023).</title>
        <authorList>
            <person name="Oka T."/>
            <person name="Ekino K."/>
            <person name="Fukuda K."/>
            <person name="Nomura Y."/>
        </authorList>
    </citation>
    <scope>NUCLEOTIDE SEQUENCE [LARGE SCALE GENOMIC DNA]</scope>
    <source>
        <strain evidence="9">No. 5 / NBRC 109023</strain>
    </source>
</reference>
<comment type="similarity">
    <text evidence="1 5">Belongs to the TUBGCP family.</text>
</comment>